<accession>A0A317G3A9</accession>
<evidence type="ECO:0000259" key="6">
    <source>
        <dbReference type="Pfam" id="PF07685"/>
    </source>
</evidence>
<keyword evidence="8" id="KW-1185">Reference proteome</keyword>
<dbReference type="InterPro" id="IPR027417">
    <property type="entry name" value="P-loop_NTPase"/>
</dbReference>
<dbReference type="Proteomes" id="UP000245488">
    <property type="component" value="Chromosome"/>
</dbReference>
<dbReference type="RefSeq" id="WP_110072728.1">
    <property type="nucleotide sequence ID" value="NZ_CM009896.1"/>
</dbReference>
<dbReference type="HAMAP" id="MF_00028">
    <property type="entry name" value="CobQ"/>
    <property type="match status" value="1"/>
</dbReference>
<dbReference type="SUPFAM" id="SSF52540">
    <property type="entry name" value="P-loop containing nucleoside triphosphate hydrolases"/>
    <property type="match status" value="1"/>
</dbReference>
<proteinExistence type="inferred from homology"/>
<dbReference type="AlphaFoldDB" id="A0A317G3A9"/>
<dbReference type="PROSITE" id="PS51274">
    <property type="entry name" value="GATASE_COBBQ"/>
    <property type="match status" value="1"/>
</dbReference>
<dbReference type="Gene3D" id="3.40.50.880">
    <property type="match status" value="1"/>
</dbReference>
<feature type="active site" evidence="4">
    <location>
        <position position="451"/>
    </location>
</feature>
<dbReference type="UniPathway" id="UPA00148"/>
<dbReference type="Pfam" id="PF07685">
    <property type="entry name" value="GATase_3"/>
    <property type="match status" value="1"/>
</dbReference>
<comment type="caution">
    <text evidence="7">The sequence shown here is derived from an EMBL/GenBank/DDBJ whole genome shotgun (WGS) entry which is preliminary data.</text>
</comment>
<dbReference type="InterPro" id="IPR033949">
    <property type="entry name" value="CobQ_GATase1"/>
</dbReference>
<keyword evidence="2 4" id="KW-0169">Cobalamin biosynthesis</keyword>
<dbReference type="GO" id="GO:0015420">
    <property type="term" value="F:ABC-type vitamin B12 transporter activity"/>
    <property type="evidence" value="ECO:0007669"/>
    <property type="project" value="UniProtKB-UniRule"/>
</dbReference>
<comment type="function">
    <text evidence="4">Catalyzes amidations at positions B, D, E, and G on adenosylcobyrinic A,C-diamide. NH(2) groups are provided by glutamine, and one molecule of ATP is hydrogenolyzed for each amidation.</text>
</comment>
<feature type="domain" description="CobQ/CobB/MinD/ParA nucleotide binding" evidence="5">
    <location>
        <begin position="5"/>
        <end position="228"/>
    </location>
</feature>
<reference evidence="7 8" key="1">
    <citation type="submission" date="2017-09" db="EMBL/GenBank/DDBJ databases">
        <title>High-quality draft genome sequence of Butyrivibrio fibrisolvens INBov1, isolated from cow rumen.</title>
        <authorList>
            <person name="Rodriguez Hernaez J."/>
            <person name="Rivarola M."/>
            <person name="Paniego N."/>
            <person name="Cravero S."/>
            <person name="Ceron Cucchi M."/>
            <person name="Martinez M.C."/>
        </authorList>
    </citation>
    <scope>NUCLEOTIDE SEQUENCE [LARGE SCALE GENOMIC DNA]</scope>
    <source>
        <strain evidence="7 8">INBov1</strain>
    </source>
</reference>
<feature type="active site" description="Nucleophile" evidence="4">
    <location>
        <position position="355"/>
    </location>
</feature>
<dbReference type="CDD" id="cd01750">
    <property type="entry name" value="GATase1_CobQ"/>
    <property type="match status" value="1"/>
</dbReference>
<dbReference type="InterPro" id="IPR002586">
    <property type="entry name" value="CobQ/CobB/MinD/ParA_Nub-bd_dom"/>
</dbReference>
<comment type="similarity">
    <text evidence="4">Belongs to the CobB/CobQ family. CobQ subfamily.</text>
</comment>
<dbReference type="SUPFAM" id="SSF52317">
    <property type="entry name" value="Class I glutamine amidotransferase-like"/>
    <property type="match status" value="1"/>
</dbReference>
<dbReference type="CDD" id="cd05389">
    <property type="entry name" value="CobQ_N"/>
    <property type="match status" value="1"/>
</dbReference>
<evidence type="ECO:0000259" key="5">
    <source>
        <dbReference type="Pfam" id="PF01656"/>
    </source>
</evidence>
<dbReference type="EMBL" id="NXNG01000001">
    <property type="protein sequence ID" value="PWT27123.1"/>
    <property type="molecule type" value="Genomic_DNA"/>
</dbReference>
<keyword evidence="3 4" id="KW-0315">Glutamine amidotransferase</keyword>
<dbReference type="GO" id="GO:0003824">
    <property type="term" value="F:catalytic activity"/>
    <property type="evidence" value="ECO:0007669"/>
    <property type="project" value="InterPro"/>
</dbReference>
<dbReference type="GO" id="GO:0009236">
    <property type="term" value="P:cobalamin biosynthetic process"/>
    <property type="evidence" value="ECO:0007669"/>
    <property type="project" value="UniProtKB-UniRule"/>
</dbReference>
<dbReference type="NCBIfam" id="NF001989">
    <property type="entry name" value="PRK00784.1"/>
    <property type="match status" value="1"/>
</dbReference>
<gene>
    <name evidence="4" type="primary">cobQ</name>
    <name evidence="7" type="ORF">CPT75_08410</name>
</gene>
<dbReference type="InterPro" id="IPR047045">
    <property type="entry name" value="CobQ_N"/>
</dbReference>
<evidence type="ECO:0000313" key="7">
    <source>
        <dbReference type="EMBL" id="PWT27123.1"/>
    </source>
</evidence>
<sequence length="513" mass="56579">MAKNLMIQGTMSGVGKSILTAGILRVLKQDGYKVAPFKSQNMALNSYVTKEGREIGRAQALQAQACGLDPSSDMNPILIKPMGDTTSQIIVNGLPLGNMKARDYFKNKKSLIPDIQAAYDRLSRDADIIVIEGAGSPVEINLRDNDIVNMGLAQILDAPVLLAGDIDPGGVFAQLLGTVSLMSPEERNRVKGLIINKFRGDVTLLEPGLSMFKKYCDIPFAGVVPYTKLSLDEEDSVSQRLTVNNKFKNKNLVINTYSRVINKCITDRDDNTRNLIIAVIRLPYISNYTDFTIFENIDGVDLYYIDDQDSLDKADLVIIPGTKNTIEDLKWLRKKGLSDKIQELSCKEVPIIGICGGFQMLGKSIADTSGVEGGGVVKGLGLLPIETEFTSYKNLRQVSAITPKLSGFYEPVSDTPISGYEIHMGSSILDDSTDHEDCVITRKNVLGTYIHGIFDTPSFTQKLIKLLYEKNGIDRDIPVVEELSVTQDRELDRLADVLRQSLDLELVYRVIGL</sequence>
<dbReference type="Gene3D" id="3.40.50.300">
    <property type="entry name" value="P-loop containing nucleotide triphosphate hydrolases"/>
    <property type="match status" value="1"/>
</dbReference>
<evidence type="ECO:0000256" key="3">
    <source>
        <dbReference type="ARBA" id="ARBA00022962"/>
    </source>
</evidence>
<dbReference type="InterPro" id="IPR004459">
    <property type="entry name" value="CobQ_synth"/>
</dbReference>
<feature type="domain" description="CobB/CobQ-like glutamine amidotransferase" evidence="6">
    <location>
        <begin position="277"/>
        <end position="457"/>
    </location>
</feature>
<dbReference type="PANTHER" id="PTHR21343:SF1">
    <property type="entry name" value="COBYRIC ACID SYNTHASE"/>
    <property type="match status" value="1"/>
</dbReference>
<dbReference type="Pfam" id="PF01656">
    <property type="entry name" value="CbiA"/>
    <property type="match status" value="1"/>
</dbReference>
<dbReference type="InterPro" id="IPR011698">
    <property type="entry name" value="GATase_3"/>
</dbReference>
<evidence type="ECO:0000256" key="2">
    <source>
        <dbReference type="ARBA" id="ARBA00022573"/>
    </source>
</evidence>
<organism evidence="7 8">
    <name type="scientific">Butyrivibrio fibrisolvens</name>
    <dbReference type="NCBI Taxonomy" id="831"/>
    <lineage>
        <taxon>Bacteria</taxon>
        <taxon>Bacillati</taxon>
        <taxon>Bacillota</taxon>
        <taxon>Clostridia</taxon>
        <taxon>Lachnospirales</taxon>
        <taxon>Lachnospiraceae</taxon>
        <taxon>Butyrivibrio</taxon>
    </lineage>
</organism>
<evidence type="ECO:0000256" key="1">
    <source>
        <dbReference type="ARBA" id="ARBA00004953"/>
    </source>
</evidence>
<name>A0A317G3A9_BUTFI</name>
<dbReference type="PANTHER" id="PTHR21343">
    <property type="entry name" value="DETHIOBIOTIN SYNTHETASE"/>
    <property type="match status" value="1"/>
</dbReference>
<dbReference type="InterPro" id="IPR029062">
    <property type="entry name" value="Class_I_gatase-like"/>
</dbReference>
<comment type="pathway">
    <text evidence="1 4">Cofactor biosynthesis; adenosylcobalamin biosynthesis.</text>
</comment>
<evidence type="ECO:0000313" key="8">
    <source>
        <dbReference type="Proteomes" id="UP000245488"/>
    </source>
</evidence>
<evidence type="ECO:0000256" key="4">
    <source>
        <dbReference type="HAMAP-Rule" id="MF_00028"/>
    </source>
</evidence>
<protein>
    <recommendedName>
        <fullName evidence="4">Cobyric acid synthase</fullName>
    </recommendedName>
</protein>